<reference evidence="2" key="1">
    <citation type="submission" date="2018-05" db="EMBL/GenBank/DDBJ databases">
        <title>Draft genome of Mucuna pruriens seed.</title>
        <authorList>
            <person name="Nnadi N.E."/>
            <person name="Vos R."/>
            <person name="Hasami M.H."/>
            <person name="Devisetty U.K."/>
            <person name="Aguiy J.C."/>
        </authorList>
    </citation>
    <scope>NUCLEOTIDE SEQUENCE [LARGE SCALE GENOMIC DNA]</scope>
    <source>
        <strain evidence="2">JCA_2017</strain>
    </source>
</reference>
<dbReference type="PANTHER" id="PTHR24559:SF444">
    <property type="entry name" value="REVERSE TRANSCRIPTASE DOMAIN-CONTAINING PROTEIN"/>
    <property type="match status" value="1"/>
</dbReference>
<evidence type="ECO:0000313" key="3">
    <source>
        <dbReference type="Proteomes" id="UP000257109"/>
    </source>
</evidence>
<feature type="non-terminal residue" evidence="2">
    <location>
        <position position="1"/>
    </location>
</feature>
<organism evidence="2 3">
    <name type="scientific">Mucuna pruriens</name>
    <name type="common">Velvet bean</name>
    <name type="synonym">Dolichos pruriens</name>
    <dbReference type="NCBI Taxonomy" id="157652"/>
    <lineage>
        <taxon>Eukaryota</taxon>
        <taxon>Viridiplantae</taxon>
        <taxon>Streptophyta</taxon>
        <taxon>Embryophyta</taxon>
        <taxon>Tracheophyta</taxon>
        <taxon>Spermatophyta</taxon>
        <taxon>Magnoliopsida</taxon>
        <taxon>eudicotyledons</taxon>
        <taxon>Gunneridae</taxon>
        <taxon>Pentapetalae</taxon>
        <taxon>rosids</taxon>
        <taxon>fabids</taxon>
        <taxon>Fabales</taxon>
        <taxon>Fabaceae</taxon>
        <taxon>Papilionoideae</taxon>
        <taxon>50 kb inversion clade</taxon>
        <taxon>NPAAA clade</taxon>
        <taxon>indigoferoid/millettioid clade</taxon>
        <taxon>Phaseoleae</taxon>
        <taxon>Mucuna</taxon>
    </lineage>
</organism>
<dbReference type="InterPro" id="IPR043128">
    <property type="entry name" value="Rev_trsase/Diguanyl_cyclase"/>
</dbReference>
<comment type="caution">
    <text evidence="2">The sequence shown here is derived from an EMBL/GenBank/DDBJ whole genome shotgun (WGS) entry which is preliminary data.</text>
</comment>
<evidence type="ECO:0000313" key="2">
    <source>
        <dbReference type="EMBL" id="RDX90703.1"/>
    </source>
</evidence>
<gene>
    <name evidence="2" type="ORF">CR513_27406</name>
</gene>
<dbReference type="Gene3D" id="3.30.70.270">
    <property type="match status" value="1"/>
</dbReference>
<name>A0A371GK44_MUCPR</name>
<dbReference type="SUPFAM" id="SSF56672">
    <property type="entry name" value="DNA/RNA polymerases"/>
    <property type="match status" value="1"/>
</dbReference>
<protein>
    <recommendedName>
        <fullName evidence="1">Reverse transcriptase domain-containing protein</fullName>
    </recommendedName>
</protein>
<dbReference type="InterPro" id="IPR043502">
    <property type="entry name" value="DNA/RNA_pol_sf"/>
</dbReference>
<dbReference type="OrthoDB" id="542221at2759"/>
<keyword evidence="3" id="KW-1185">Reference proteome</keyword>
<evidence type="ECO:0000259" key="1">
    <source>
        <dbReference type="Pfam" id="PF00078"/>
    </source>
</evidence>
<dbReference type="InterPro" id="IPR000477">
    <property type="entry name" value="RT_dom"/>
</dbReference>
<dbReference type="Gene3D" id="3.10.10.10">
    <property type="entry name" value="HIV Type 1 Reverse Transcriptase, subunit A, domain 1"/>
    <property type="match status" value="1"/>
</dbReference>
<dbReference type="AlphaFoldDB" id="A0A371GK44"/>
<dbReference type="CDD" id="cd01647">
    <property type="entry name" value="RT_LTR"/>
    <property type="match status" value="1"/>
</dbReference>
<dbReference type="PANTHER" id="PTHR24559">
    <property type="entry name" value="TRANSPOSON TY3-I GAG-POL POLYPROTEIN"/>
    <property type="match status" value="1"/>
</dbReference>
<feature type="domain" description="Reverse transcriptase" evidence="1">
    <location>
        <begin position="31"/>
        <end position="190"/>
    </location>
</feature>
<dbReference type="EMBL" id="QJKJ01005313">
    <property type="protein sequence ID" value="RDX90703.1"/>
    <property type="molecule type" value="Genomic_DNA"/>
</dbReference>
<dbReference type="Proteomes" id="UP000257109">
    <property type="component" value="Unassembled WGS sequence"/>
</dbReference>
<dbReference type="InterPro" id="IPR053134">
    <property type="entry name" value="RNA-dir_DNA_polymerase"/>
</dbReference>
<accession>A0A371GK44</accession>
<sequence>MAVREEVSKLVTTGFVREVQYPTWLANVVMVKKANGRWQMCTDYTDLNKACSKDPYPLPSIDRLVDGVLGYALLSFMDSYSGYNQIRMYPSDEEKTAFITEEGVFCYKIMPFGLKNVGATYQHLMDKIFEKTIGVNIVVYVDDMVIKSKKANRHCETLERVFKTLRDHQLKLNPEKCFFGVQVGKFLGFMLTERGIEANPDKC</sequence>
<dbReference type="Pfam" id="PF00078">
    <property type="entry name" value="RVT_1"/>
    <property type="match status" value="1"/>
</dbReference>
<proteinExistence type="predicted"/>